<evidence type="ECO:0000313" key="2">
    <source>
        <dbReference type="Proteomes" id="UP000282184"/>
    </source>
</evidence>
<keyword evidence="2" id="KW-1185">Reference proteome</keyword>
<proteinExistence type="predicted"/>
<dbReference type="Proteomes" id="UP000282184">
    <property type="component" value="Unassembled WGS sequence"/>
</dbReference>
<dbReference type="OrthoDB" id="9181133at2"/>
<protein>
    <submittedName>
        <fullName evidence="1">Uncharacterized protein</fullName>
    </submittedName>
</protein>
<sequence>MMWTDIRREIERVRQELGLTPEQFRPLGLTEWPAVEKRMRLTFGETGGPIAQRAWLWEQYPVKQPTAELAYDYTQPAAQVAELICGTASCFVFVDDVRNERQKLWWYQGSATAILALLDEIRCTRIGLLDKHFEWMLYLDHHDAILGYGAPMVERMQQLPARRQQSR</sequence>
<dbReference type="EMBL" id="RXOF01000003">
    <property type="protein sequence ID" value="RTQ51537.1"/>
    <property type="molecule type" value="Genomic_DNA"/>
</dbReference>
<evidence type="ECO:0000313" key="1">
    <source>
        <dbReference type="EMBL" id="RTQ51537.1"/>
    </source>
</evidence>
<dbReference type="AlphaFoldDB" id="A0A431U682"/>
<accession>A0A431U682</accession>
<comment type="caution">
    <text evidence="1">The sequence shown here is derived from an EMBL/GenBank/DDBJ whole genome shotgun (WGS) entry which is preliminary data.</text>
</comment>
<reference evidence="1 2" key="1">
    <citation type="submission" date="2018-12" db="EMBL/GenBank/DDBJ databases">
        <title>Hymenobacter gummosus sp. nov., isolated from a spring.</title>
        <authorList>
            <person name="Nie L."/>
        </authorList>
    </citation>
    <scope>NUCLEOTIDE SEQUENCE [LARGE SCALE GENOMIC DNA]</scope>
    <source>
        <strain evidence="1 2">KCTC 52166</strain>
    </source>
</reference>
<organism evidence="1 2">
    <name type="scientific">Hymenobacter gummosus</name>
    <dbReference type="NCBI Taxonomy" id="1776032"/>
    <lineage>
        <taxon>Bacteria</taxon>
        <taxon>Pseudomonadati</taxon>
        <taxon>Bacteroidota</taxon>
        <taxon>Cytophagia</taxon>
        <taxon>Cytophagales</taxon>
        <taxon>Hymenobacteraceae</taxon>
        <taxon>Hymenobacter</taxon>
    </lineage>
</organism>
<name>A0A431U682_9BACT</name>
<dbReference type="RefSeq" id="WP_126692429.1">
    <property type="nucleotide sequence ID" value="NZ_RXOF01000003.1"/>
</dbReference>
<dbReference type="Pfam" id="PF20541">
    <property type="entry name" value="DUF6756"/>
    <property type="match status" value="1"/>
</dbReference>
<gene>
    <name evidence="1" type="ORF">EJV47_06990</name>
</gene>
<dbReference type="InterPro" id="IPR046644">
    <property type="entry name" value="DUF6756"/>
</dbReference>